<dbReference type="PANTHER" id="PTHR43820:SF4">
    <property type="entry name" value="HIGH-AFFINITY BRANCHED-CHAIN AMINO ACID TRANSPORT ATP-BINDING PROTEIN LIVF"/>
    <property type="match status" value="1"/>
</dbReference>
<dbReference type="RefSeq" id="WP_271179713.1">
    <property type="nucleotide sequence ID" value="NZ_BSFH01000028.1"/>
</dbReference>
<comment type="similarity">
    <text evidence="1">Belongs to the ABC transporter superfamily.</text>
</comment>
<proteinExistence type="inferred from homology"/>
<evidence type="ECO:0000313" key="7">
    <source>
        <dbReference type="EMBL" id="GLK64464.1"/>
    </source>
</evidence>
<dbReference type="SUPFAM" id="SSF52540">
    <property type="entry name" value="P-loop containing nucleoside triphosphate hydrolases"/>
    <property type="match status" value="1"/>
</dbReference>
<dbReference type="GO" id="GO:0016887">
    <property type="term" value="F:ATP hydrolysis activity"/>
    <property type="evidence" value="ECO:0007669"/>
    <property type="project" value="InterPro"/>
</dbReference>
<feature type="domain" description="ABC transporter" evidence="6">
    <location>
        <begin position="2"/>
        <end position="237"/>
    </location>
</feature>
<organism evidence="7 8">
    <name type="scientific">Paracoccus kondratievae</name>
    <dbReference type="NCBI Taxonomy" id="135740"/>
    <lineage>
        <taxon>Bacteria</taxon>
        <taxon>Pseudomonadati</taxon>
        <taxon>Pseudomonadota</taxon>
        <taxon>Alphaproteobacteria</taxon>
        <taxon>Rhodobacterales</taxon>
        <taxon>Paracoccaceae</taxon>
        <taxon>Paracoccus</taxon>
    </lineage>
</organism>
<reference evidence="7" key="1">
    <citation type="journal article" date="2014" name="Int. J. Syst. Evol. Microbiol.">
        <title>Complete genome sequence of Corynebacterium casei LMG S-19264T (=DSM 44701T), isolated from a smear-ripened cheese.</title>
        <authorList>
            <consortium name="US DOE Joint Genome Institute (JGI-PGF)"/>
            <person name="Walter F."/>
            <person name="Albersmeier A."/>
            <person name="Kalinowski J."/>
            <person name="Ruckert C."/>
        </authorList>
    </citation>
    <scope>NUCLEOTIDE SEQUENCE</scope>
    <source>
        <strain evidence="7">VKM B-2222</strain>
    </source>
</reference>
<dbReference type="GO" id="GO:0015807">
    <property type="term" value="P:L-amino acid transport"/>
    <property type="evidence" value="ECO:0007669"/>
    <property type="project" value="TreeGrafter"/>
</dbReference>
<dbReference type="InterPro" id="IPR052156">
    <property type="entry name" value="BCAA_Transport_ATP-bd_LivF"/>
</dbReference>
<dbReference type="CDD" id="cd03224">
    <property type="entry name" value="ABC_TM1139_LivF_branched"/>
    <property type="match status" value="1"/>
</dbReference>
<gene>
    <name evidence="7" type="ORF">GCM10017635_19350</name>
</gene>
<evidence type="ECO:0000256" key="4">
    <source>
        <dbReference type="ARBA" id="ARBA00022840"/>
    </source>
</evidence>
<keyword evidence="8" id="KW-1185">Reference proteome</keyword>
<reference evidence="7" key="2">
    <citation type="submission" date="2023-01" db="EMBL/GenBank/DDBJ databases">
        <authorList>
            <person name="Sun Q."/>
            <person name="Evtushenko L."/>
        </authorList>
    </citation>
    <scope>NUCLEOTIDE SEQUENCE</scope>
    <source>
        <strain evidence="7">VKM B-2222</strain>
    </source>
</reference>
<comment type="caution">
    <text evidence="7">The sequence shown here is derived from an EMBL/GenBank/DDBJ whole genome shotgun (WGS) entry which is preliminary data.</text>
</comment>
<evidence type="ECO:0000259" key="6">
    <source>
        <dbReference type="PROSITE" id="PS50893"/>
    </source>
</evidence>
<name>A0AAD3NZ15_9RHOB</name>
<evidence type="ECO:0000256" key="1">
    <source>
        <dbReference type="ARBA" id="ARBA00005417"/>
    </source>
</evidence>
<dbReference type="Proteomes" id="UP001143349">
    <property type="component" value="Unassembled WGS sequence"/>
</dbReference>
<dbReference type="EMBL" id="BSFH01000028">
    <property type="protein sequence ID" value="GLK64464.1"/>
    <property type="molecule type" value="Genomic_DNA"/>
</dbReference>
<dbReference type="InterPro" id="IPR003439">
    <property type="entry name" value="ABC_transporter-like_ATP-bd"/>
</dbReference>
<keyword evidence="5" id="KW-0029">Amino-acid transport</keyword>
<dbReference type="GO" id="GO:0005524">
    <property type="term" value="F:ATP binding"/>
    <property type="evidence" value="ECO:0007669"/>
    <property type="project" value="UniProtKB-KW"/>
</dbReference>
<dbReference type="SMART" id="SM00382">
    <property type="entry name" value="AAA"/>
    <property type="match status" value="1"/>
</dbReference>
<evidence type="ECO:0000313" key="8">
    <source>
        <dbReference type="Proteomes" id="UP001143349"/>
    </source>
</evidence>
<keyword evidence="3" id="KW-0547">Nucleotide-binding</keyword>
<keyword evidence="4 7" id="KW-0067">ATP-binding</keyword>
<dbReference type="PROSITE" id="PS50893">
    <property type="entry name" value="ABC_TRANSPORTER_2"/>
    <property type="match status" value="1"/>
</dbReference>
<dbReference type="InterPro" id="IPR017871">
    <property type="entry name" value="ABC_transporter-like_CS"/>
</dbReference>
<dbReference type="AlphaFoldDB" id="A0AAD3NZ15"/>
<evidence type="ECO:0000256" key="2">
    <source>
        <dbReference type="ARBA" id="ARBA00022448"/>
    </source>
</evidence>
<evidence type="ECO:0000256" key="5">
    <source>
        <dbReference type="ARBA" id="ARBA00022970"/>
    </source>
</evidence>
<dbReference type="GO" id="GO:0015658">
    <property type="term" value="F:branched-chain amino acid transmembrane transporter activity"/>
    <property type="evidence" value="ECO:0007669"/>
    <property type="project" value="TreeGrafter"/>
</dbReference>
<dbReference type="InterPro" id="IPR003593">
    <property type="entry name" value="AAA+_ATPase"/>
</dbReference>
<dbReference type="PANTHER" id="PTHR43820">
    <property type="entry name" value="HIGH-AFFINITY BRANCHED-CHAIN AMINO ACID TRANSPORT ATP-BINDING PROTEIN LIVF"/>
    <property type="match status" value="1"/>
</dbReference>
<dbReference type="InterPro" id="IPR027417">
    <property type="entry name" value="P-loop_NTPase"/>
</dbReference>
<sequence>MAKLLEIDKVRAGYDAINVLWDISLTAEEGKLTCILGPNGGGKTTLMRAIMGLIPLRQGAIRFGGKDISNVPTWNLVADGLTMIPEGRMIFRDMTVEDNLLIGGFTRRCRANARANLEMAYSTFPRLKERRHQLASSLSGGEAQMLAMGRGLMEEPKLILVDEPSLGLSPLLTDEVMAILEQLKAQGRTIILVEQNTHKALKIADHVYLVRGGKVVLSERKEDVDMDRLHDLYFARDVAANRQDA</sequence>
<dbReference type="Gene3D" id="3.40.50.300">
    <property type="entry name" value="P-loop containing nucleotide triphosphate hydrolases"/>
    <property type="match status" value="1"/>
</dbReference>
<evidence type="ECO:0000256" key="3">
    <source>
        <dbReference type="ARBA" id="ARBA00022741"/>
    </source>
</evidence>
<dbReference type="PROSITE" id="PS00211">
    <property type="entry name" value="ABC_TRANSPORTER_1"/>
    <property type="match status" value="1"/>
</dbReference>
<dbReference type="Pfam" id="PF00005">
    <property type="entry name" value="ABC_tran"/>
    <property type="match status" value="1"/>
</dbReference>
<protein>
    <submittedName>
        <fullName evidence="7">ABC transporter ATP-binding protein</fullName>
    </submittedName>
</protein>
<keyword evidence="2" id="KW-0813">Transport</keyword>
<accession>A0AAD3NZ15</accession>